<keyword evidence="2" id="KW-1185">Reference proteome</keyword>
<dbReference type="OrthoDB" id="758726at2"/>
<organism evidence="1 2">
    <name type="scientific">Pedobacter rhizosphaerae</name>
    <dbReference type="NCBI Taxonomy" id="390241"/>
    <lineage>
        <taxon>Bacteria</taxon>
        <taxon>Pseudomonadati</taxon>
        <taxon>Bacteroidota</taxon>
        <taxon>Sphingobacteriia</taxon>
        <taxon>Sphingobacteriales</taxon>
        <taxon>Sphingobacteriaceae</taxon>
        <taxon>Pedobacter</taxon>
    </lineage>
</organism>
<proteinExistence type="predicted"/>
<dbReference type="AlphaFoldDB" id="A0A1H9IQX5"/>
<gene>
    <name evidence="1" type="ORF">SAMN04488023_10159</name>
</gene>
<reference evidence="1 2" key="1">
    <citation type="submission" date="2016-10" db="EMBL/GenBank/DDBJ databases">
        <authorList>
            <person name="de Groot N.N."/>
        </authorList>
    </citation>
    <scope>NUCLEOTIDE SEQUENCE [LARGE SCALE GENOMIC DNA]</scope>
    <source>
        <strain evidence="1 2">DSM 18610</strain>
    </source>
</reference>
<dbReference type="Proteomes" id="UP000199572">
    <property type="component" value="Unassembled WGS sequence"/>
</dbReference>
<sequence>MKLKGAEKQFWWHFGHITEAKNIPTSLPGFASIDSLVDDEYLAMLFAKVSVMGSLYLKETRVTDEGVKLISGVKQLTELTLMKHEHITKACLPYINQLTDLAYLDIWRTQIRLEDLHVLTDLKNLKELYVSSHGDDEAEPDSELVLEKIIKAEETLPHCAIYTDYQ</sequence>
<dbReference type="InterPro" id="IPR032675">
    <property type="entry name" value="LRR_dom_sf"/>
</dbReference>
<dbReference type="SUPFAM" id="SSF52047">
    <property type="entry name" value="RNI-like"/>
    <property type="match status" value="1"/>
</dbReference>
<evidence type="ECO:0000313" key="2">
    <source>
        <dbReference type="Proteomes" id="UP000199572"/>
    </source>
</evidence>
<dbReference type="STRING" id="390241.SAMN04488023_10159"/>
<protein>
    <submittedName>
        <fullName evidence="1">Uncharacterized protein</fullName>
    </submittedName>
</protein>
<dbReference type="Gene3D" id="3.80.10.10">
    <property type="entry name" value="Ribonuclease Inhibitor"/>
    <property type="match status" value="1"/>
</dbReference>
<dbReference type="EMBL" id="FOGG01000001">
    <property type="protein sequence ID" value="SEQ77181.1"/>
    <property type="molecule type" value="Genomic_DNA"/>
</dbReference>
<name>A0A1H9IQX5_9SPHI</name>
<accession>A0A1H9IQX5</accession>
<dbReference type="RefSeq" id="WP_090879588.1">
    <property type="nucleotide sequence ID" value="NZ_FOGG01000001.1"/>
</dbReference>
<evidence type="ECO:0000313" key="1">
    <source>
        <dbReference type="EMBL" id="SEQ77181.1"/>
    </source>
</evidence>